<evidence type="ECO:0000313" key="3">
    <source>
        <dbReference type="EMBL" id="AIJ48140.1"/>
    </source>
</evidence>
<keyword evidence="2" id="KW-0732">Signal</keyword>
<evidence type="ECO:0000313" key="4">
    <source>
        <dbReference type="Proteomes" id="UP000028782"/>
    </source>
</evidence>
<dbReference type="SUPFAM" id="SSF53850">
    <property type="entry name" value="Periplasmic binding protein-like II"/>
    <property type="match status" value="1"/>
</dbReference>
<dbReference type="HOGENOM" id="CLU_045683_0_3_4"/>
<dbReference type="PIRSF" id="PIRSF017082">
    <property type="entry name" value="YflP"/>
    <property type="match status" value="1"/>
</dbReference>
<dbReference type="Proteomes" id="UP000028782">
    <property type="component" value="Chromosome"/>
</dbReference>
<accession>A0A076PWF2</accession>
<reference evidence="3 4" key="1">
    <citation type="journal article" date="2014" name="Genome Announc.">
        <title>Complete Genome Sequence of Polychlorinated Biphenyl Degrader Comamonas testosteroni TK102 (NBRC 109938).</title>
        <authorList>
            <person name="Fukuda K."/>
            <person name="Hosoyama A."/>
            <person name="Tsuchikane K."/>
            <person name="Ohji S."/>
            <person name="Yamazoe A."/>
            <person name="Fujita N."/>
            <person name="Shintani M."/>
            <person name="Kimbara K."/>
        </authorList>
    </citation>
    <scope>NUCLEOTIDE SEQUENCE [LARGE SCALE GENOMIC DNA]</scope>
    <source>
        <strain evidence="3">TK102</strain>
    </source>
</reference>
<dbReference type="Pfam" id="PF03401">
    <property type="entry name" value="TctC"/>
    <property type="match status" value="1"/>
</dbReference>
<dbReference type="KEGG" id="ctes:O987_20230"/>
<feature type="signal peptide" evidence="2">
    <location>
        <begin position="1"/>
        <end position="29"/>
    </location>
</feature>
<dbReference type="CDD" id="cd07012">
    <property type="entry name" value="PBP2_Bug_TTT"/>
    <property type="match status" value="1"/>
</dbReference>
<dbReference type="RefSeq" id="WP_043374187.1">
    <property type="nucleotide sequence ID" value="NZ_CP006704.1"/>
</dbReference>
<organism evidence="3 4">
    <name type="scientific">Comamonas testosteroni TK102</name>
    <dbReference type="NCBI Taxonomy" id="1392005"/>
    <lineage>
        <taxon>Bacteria</taxon>
        <taxon>Pseudomonadati</taxon>
        <taxon>Pseudomonadota</taxon>
        <taxon>Betaproteobacteria</taxon>
        <taxon>Burkholderiales</taxon>
        <taxon>Comamonadaceae</taxon>
        <taxon>Comamonas</taxon>
    </lineage>
</organism>
<proteinExistence type="inferred from homology"/>
<gene>
    <name evidence="3" type="ORF">O987_20230</name>
</gene>
<dbReference type="Gene3D" id="3.40.190.10">
    <property type="entry name" value="Periplasmic binding protein-like II"/>
    <property type="match status" value="1"/>
</dbReference>
<protein>
    <submittedName>
        <fullName evidence="3">ABC transporter substrate-binding protein</fullName>
    </submittedName>
</protein>
<feature type="chain" id="PRO_5001716157" evidence="2">
    <location>
        <begin position="30"/>
        <end position="331"/>
    </location>
</feature>
<dbReference type="Gene3D" id="3.40.190.150">
    <property type="entry name" value="Bordetella uptake gene, domain 1"/>
    <property type="match status" value="1"/>
</dbReference>
<dbReference type="InterPro" id="IPR005064">
    <property type="entry name" value="BUG"/>
</dbReference>
<dbReference type="PANTHER" id="PTHR42928:SF5">
    <property type="entry name" value="BLR1237 PROTEIN"/>
    <property type="match status" value="1"/>
</dbReference>
<dbReference type="EMBL" id="CP006704">
    <property type="protein sequence ID" value="AIJ48140.1"/>
    <property type="molecule type" value="Genomic_DNA"/>
</dbReference>
<name>A0A076PWF2_COMTE</name>
<dbReference type="AlphaFoldDB" id="A0A076PWF2"/>
<evidence type="ECO:0000256" key="1">
    <source>
        <dbReference type="ARBA" id="ARBA00006987"/>
    </source>
</evidence>
<sequence length="331" mass="35774">MKQTLQWRAVALATSLSLSAAAMPLTAHAQPTAWPAKPIRLVVGGPAGGNADSLARLLADGMQKQLGKPVIVESKPGAAGVLAVNDLLANGKDAHTFLLIQGGIVSETPLAYKVSYQPFKDLKPLAQLSRNGLVLIANKDFPASNLQQLADYGKKQADGLDFASYATGMRGHTSGMLLGQLLNIKMKHLGYKGSPPALSDLMGGHVPLMMDGLTTALPLIKAGKVKPLAVNYPTRMVQLPDVPTFKELGYPQLSEVSWFGVWSRPDIPADVQARVREIALQYFRQPQVESRLREMGMEPGTDASSQALMDELQKAFQRQQALLRSIDYQPQ</sequence>
<evidence type="ECO:0000256" key="2">
    <source>
        <dbReference type="SAM" id="SignalP"/>
    </source>
</evidence>
<dbReference type="InterPro" id="IPR042100">
    <property type="entry name" value="Bug_dom1"/>
</dbReference>
<dbReference type="PANTHER" id="PTHR42928">
    <property type="entry name" value="TRICARBOXYLATE-BINDING PROTEIN"/>
    <property type="match status" value="1"/>
</dbReference>
<comment type="similarity">
    <text evidence="1">Belongs to the UPF0065 (bug) family.</text>
</comment>